<protein>
    <submittedName>
        <fullName evidence="1">Uncharacterized protein</fullName>
    </submittedName>
</protein>
<accession>A0A382U084</accession>
<feature type="non-terminal residue" evidence="1">
    <location>
        <position position="1"/>
    </location>
</feature>
<evidence type="ECO:0000313" key="1">
    <source>
        <dbReference type="EMBL" id="SVD27362.1"/>
    </source>
</evidence>
<dbReference type="AlphaFoldDB" id="A0A382U084"/>
<organism evidence="1">
    <name type="scientific">marine metagenome</name>
    <dbReference type="NCBI Taxonomy" id="408172"/>
    <lineage>
        <taxon>unclassified sequences</taxon>
        <taxon>metagenomes</taxon>
        <taxon>ecological metagenomes</taxon>
    </lineage>
</organism>
<name>A0A382U084_9ZZZZ</name>
<gene>
    <name evidence="1" type="ORF">METZ01_LOCUS380216</name>
</gene>
<proteinExistence type="predicted"/>
<sequence>PWRMRDMIEWMLAKPRRLVVKSWFRLGFGILLIVLGLTVFGIPDAAAN</sequence>
<dbReference type="EMBL" id="UINC01140299">
    <property type="protein sequence ID" value="SVD27362.1"/>
    <property type="molecule type" value="Genomic_DNA"/>
</dbReference>
<reference evidence="1" key="1">
    <citation type="submission" date="2018-05" db="EMBL/GenBank/DDBJ databases">
        <authorList>
            <person name="Lanie J.A."/>
            <person name="Ng W.-L."/>
            <person name="Kazmierczak K.M."/>
            <person name="Andrzejewski T.M."/>
            <person name="Davidsen T.M."/>
            <person name="Wayne K.J."/>
            <person name="Tettelin H."/>
            <person name="Glass J.I."/>
            <person name="Rusch D."/>
            <person name="Podicherti R."/>
            <person name="Tsui H.-C.T."/>
            <person name="Winkler M.E."/>
        </authorList>
    </citation>
    <scope>NUCLEOTIDE SEQUENCE</scope>
</reference>